<proteinExistence type="predicted"/>
<dbReference type="Proteomes" id="UP001205311">
    <property type="component" value="Unassembled WGS sequence"/>
</dbReference>
<accession>A0ABT1HTP6</accession>
<comment type="caution">
    <text evidence="1">The sequence shown here is derived from an EMBL/GenBank/DDBJ whole genome shotgun (WGS) entry which is preliminary data.</text>
</comment>
<gene>
    <name evidence="1" type="ORF">LX15_002580</name>
</gene>
<name>A0ABT1HTP6_STRSD</name>
<evidence type="ECO:0000313" key="2">
    <source>
        <dbReference type="Proteomes" id="UP001205311"/>
    </source>
</evidence>
<reference evidence="1 2" key="1">
    <citation type="submission" date="2022-06" db="EMBL/GenBank/DDBJ databases">
        <title>Genomic Encyclopedia of Archaeal and Bacterial Type Strains, Phase II (KMG-II): from individual species to whole genera.</title>
        <authorList>
            <person name="Goeker M."/>
        </authorList>
    </citation>
    <scope>NUCLEOTIDE SEQUENCE [LARGE SCALE GENOMIC DNA]</scope>
    <source>
        <strain evidence="1 2">DSM 40477</strain>
    </source>
</reference>
<dbReference type="EMBL" id="JAMTCP010000011">
    <property type="protein sequence ID" value="MCP2258882.1"/>
    <property type="molecule type" value="Genomic_DNA"/>
</dbReference>
<protein>
    <submittedName>
        <fullName evidence="1">Uncharacterized protein</fullName>
    </submittedName>
</protein>
<evidence type="ECO:0000313" key="1">
    <source>
        <dbReference type="EMBL" id="MCP2258882.1"/>
    </source>
</evidence>
<organism evidence="1 2">
    <name type="scientific">Streptoalloteichus tenebrarius (strain ATCC 17920 / DSM 40477 / JCM 4838 / CBS 697.72 / NBRC 16177 / NCIMB 11028 / NRRL B-12390 / A12253. 1 / ISP 5477)</name>
    <name type="common">Streptomyces tenebrarius</name>
    <dbReference type="NCBI Taxonomy" id="1933"/>
    <lineage>
        <taxon>Bacteria</taxon>
        <taxon>Bacillati</taxon>
        <taxon>Actinomycetota</taxon>
        <taxon>Actinomycetes</taxon>
        <taxon>Pseudonocardiales</taxon>
        <taxon>Pseudonocardiaceae</taxon>
        <taxon>Streptoalloteichus</taxon>
    </lineage>
</organism>
<sequence>MVPRVGVVELRRIAVDWSSRGGPVAEPPERVEWPVANVASTVSRAVVEFDTPRLPTRVVLYRYSRVGGSGVPDESAGTEVRCGAAPGVACWREGDGREPARVVVPFHAEAGSYWVVHAAWPVLGGHVGQDVEVVSASWAVRVVRGS</sequence>
<keyword evidence="2" id="KW-1185">Reference proteome</keyword>